<dbReference type="CDD" id="cd04481">
    <property type="entry name" value="RPA1_DBD_B_like"/>
    <property type="match status" value="1"/>
</dbReference>
<dbReference type="InterPro" id="IPR012340">
    <property type="entry name" value="NA-bd_OB-fold"/>
</dbReference>
<dbReference type="SUPFAM" id="SSF50249">
    <property type="entry name" value="Nucleic acid-binding proteins"/>
    <property type="match status" value="3"/>
</dbReference>
<dbReference type="GO" id="GO:0003677">
    <property type="term" value="F:DNA binding"/>
    <property type="evidence" value="ECO:0007669"/>
    <property type="project" value="UniProtKB-KW"/>
</dbReference>
<evidence type="ECO:0000313" key="4">
    <source>
        <dbReference type="EMBL" id="KAK9049607.1"/>
    </source>
</evidence>
<dbReference type="Gene3D" id="2.40.50.140">
    <property type="entry name" value="Nucleic acid-binding proteins"/>
    <property type="match status" value="3"/>
</dbReference>
<protein>
    <submittedName>
        <fullName evidence="4">Uncharacterized protein</fullName>
    </submittedName>
</protein>
<name>A0AAP0C8Z4_9ASTR</name>
<proteinExistence type="predicted"/>
<evidence type="ECO:0000259" key="3">
    <source>
        <dbReference type="Pfam" id="PF16900"/>
    </source>
</evidence>
<dbReference type="PANTHER" id="PTHR47165:SF4">
    <property type="entry name" value="OS03G0429900 PROTEIN"/>
    <property type="match status" value="1"/>
</dbReference>
<evidence type="ECO:0000313" key="5">
    <source>
        <dbReference type="Proteomes" id="UP001408789"/>
    </source>
</evidence>
<dbReference type="CDD" id="cd04480">
    <property type="entry name" value="RPA1_DBD_A_like"/>
    <property type="match status" value="1"/>
</dbReference>
<keyword evidence="5" id="KW-1185">Reference proteome</keyword>
<feature type="domain" description="Replication protein A 70 kDa DNA-binding subunit B/D first OB fold" evidence="2">
    <location>
        <begin position="9"/>
        <end position="111"/>
    </location>
</feature>
<accession>A0AAP0C8Z4</accession>
<sequence length="593" mass="66647">MAPNTVALIRQVDKIRNDYQLKVRIIQLWKLPVFNNPTETFGIEMILMDEEGNKMQASVFKKCVVHFEKILAERACFFVDCPLVAANDSKYRYLDGPYKLIFGDRTRLRRCVDFSGSLYGFSFVSFAPILKTATPAHEVVDVIAHVTKIYELEKVPVKGNKTTERLNLDVQDSEKRQVRMTLWGDFATQLVNYVSANLDKGILIIILQFGKVNYYRDLPYFSNLFGISRLIINGDLPEVASMLKGYLFSYLHHAPESYIPRCVIANCLRPRRLQHENDGSDNTGPPKTLTSIMHTLQAEFLNTYDSICISGISAITMEKKTVVVGTIMHVANNLPWYYAACTVCGHKVVEAYDEPANVTENMPDTEEKKILTCTNANCPTKKCPGKEIVQVPRFKVQVRIEDATGFVYVTMFDGDVARIIQATAREMTRKYQEVTEPISVPVELDALLGKKFAFLIDITSYNFKRNCPIYGVAKLTANVETITELENRLGLLEVSTSDIIFILLTRFLNSSSQGVGSSNVGNSTPVSTVEGIVKPTFNAKDKMPMVEPSRHNLKRNLSNAYDTVEAPSVPHEEPTLVTKRANTIEEGQGMTPI</sequence>
<dbReference type="AlphaFoldDB" id="A0AAP0C8Z4"/>
<evidence type="ECO:0000256" key="1">
    <source>
        <dbReference type="ARBA" id="ARBA00023125"/>
    </source>
</evidence>
<gene>
    <name evidence="4" type="ORF">SSX86_031424</name>
</gene>
<feature type="domain" description="Replication protein A OB" evidence="3">
    <location>
        <begin position="135"/>
        <end position="191"/>
    </location>
</feature>
<reference evidence="4 5" key="1">
    <citation type="submission" date="2024-04" db="EMBL/GenBank/DDBJ databases">
        <title>The reference genome of an endangered Asteraceae, Deinandra increscens subsp. villosa, native to the Central Coast of California.</title>
        <authorList>
            <person name="Guilliams M."/>
            <person name="Hasenstab-Lehman K."/>
            <person name="Meyer R."/>
            <person name="Mcevoy S."/>
        </authorList>
    </citation>
    <scope>NUCLEOTIDE SEQUENCE [LARGE SCALE GENOMIC DNA]</scope>
    <source>
        <tissue evidence="4">Leaf</tissue>
    </source>
</reference>
<organism evidence="4 5">
    <name type="scientific">Deinandra increscens subsp. villosa</name>
    <dbReference type="NCBI Taxonomy" id="3103831"/>
    <lineage>
        <taxon>Eukaryota</taxon>
        <taxon>Viridiplantae</taxon>
        <taxon>Streptophyta</taxon>
        <taxon>Embryophyta</taxon>
        <taxon>Tracheophyta</taxon>
        <taxon>Spermatophyta</taxon>
        <taxon>Magnoliopsida</taxon>
        <taxon>eudicotyledons</taxon>
        <taxon>Gunneridae</taxon>
        <taxon>Pentapetalae</taxon>
        <taxon>asterids</taxon>
        <taxon>campanulids</taxon>
        <taxon>Asterales</taxon>
        <taxon>Asteraceae</taxon>
        <taxon>Asteroideae</taxon>
        <taxon>Heliantheae alliance</taxon>
        <taxon>Madieae</taxon>
        <taxon>Madiinae</taxon>
        <taxon>Deinandra</taxon>
    </lineage>
</organism>
<dbReference type="InterPro" id="IPR003871">
    <property type="entry name" value="RFA1B/D_OB_1st"/>
</dbReference>
<keyword evidence="1" id="KW-0238">DNA-binding</keyword>
<comment type="caution">
    <text evidence="4">The sequence shown here is derived from an EMBL/GenBank/DDBJ whole genome shotgun (WGS) entry which is preliminary data.</text>
</comment>
<dbReference type="Proteomes" id="UP001408789">
    <property type="component" value="Unassembled WGS sequence"/>
</dbReference>
<dbReference type="Pfam" id="PF02721">
    <property type="entry name" value="DUF223"/>
    <property type="match status" value="1"/>
</dbReference>
<dbReference type="InterPro" id="IPR031657">
    <property type="entry name" value="REPA_OB_2"/>
</dbReference>
<dbReference type="PANTHER" id="PTHR47165">
    <property type="entry name" value="OS03G0429900 PROTEIN"/>
    <property type="match status" value="1"/>
</dbReference>
<evidence type="ECO:0000259" key="2">
    <source>
        <dbReference type="Pfam" id="PF02721"/>
    </source>
</evidence>
<dbReference type="EMBL" id="JBCNJP010005745">
    <property type="protein sequence ID" value="KAK9049607.1"/>
    <property type="molecule type" value="Genomic_DNA"/>
</dbReference>
<dbReference type="Pfam" id="PF16900">
    <property type="entry name" value="REPA_OB_2"/>
    <property type="match status" value="1"/>
</dbReference>